<evidence type="ECO:0000313" key="2">
    <source>
        <dbReference type="Proteomes" id="UP000006038"/>
    </source>
</evidence>
<reference evidence="1" key="1">
    <citation type="journal article" date="2013" name="Nat. Commun.">
        <title>Whole-genome sequencing of Oryza brachyantha reveals mechanisms underlying Oryza genome evolution.</title>
        <authorList>
            <person name="Chen J."/>
            <person name="Huang Q."/>
            <person name="Gao D."/>
            <person name="Wang J."/>
            <person name="Lang Y."/>
            <person name="Liu T."/>
            <person name="Li B."/>
            <person name="Bai Z."/>
            <person name="Luis Goicoechea J."/>
            <person name="Liang C."/>
            <person name="Chen C."/>
            <person name="Zhang W."/>
            <person name="Sun S."/>
            <person name="Liao Y."/>
            <person name="Zhang X."/>
            <person name="Yang L."/>
            <person name="Song C."/>
            <person name="Wang M."/>
            <person name="Shi J."/>
            <person name="Liu G."/>
            <person name="Liu J."/>
            <person name="Zhou H."/>
            <person name="Zhou W."/>
            <person name="Yu Q."/>
            <person name="An N."/>
            <person name="Chen Y."/>
            <person name="Cai Q."/>
            <person name="Wang B."/>
            <person name="Liu B."/>
            <person name="Min J."/>
            <person name="Huang Y."/>
            <person name="Wu H."/>
            <person name="Li Z."/>
            <person name="Zhang Y."/>
            <person name="Yin Y."/>
            <person name="Song W."/>
            <person name="Jiang J."/>
            <person name="Jackson S.A."/>
            <person name="Wing R.A."/>
            <person name="Wang J."/>
            <person name="Chen M."/>
        </authorList>
    </citation>
    <scope>NUCLEOTIDE SEQUENCE [LARGE SCALE GENOMIC DNA]</scope>
    <source>
        <strain evidence="1">cv. IRGC 101232</strain>
    </source>
</reference>
<keyword evidence="2" id="KW-1185">Reference proteome</keyword>
<dbReference type="AlphaFoldDB" id="J3MWU2"/>
<proteinExistence type="predicted"/>
<reference evidence="1" key="2">
    <citation type="submission" date="2013-04" db="UniProtKB">
        <authorList>
            <consortium name="EnsemblPlants"/>
        </authorList>
    </citation>
    <scope>IDENTIFICATION</scope>
</reference>
<evidence type="ECO:0000313" key="1">
    <source>
        <dbReference type="EnsemblPlants" id="OB09G14710.1"/>
    </source>
</evidence>
<sequence length="51" mass="5801">MGPTKARNLSVGARCRCRDGGVDLEFNAVVHSKEVKELRNDEWDYPTGCYR</sequence>
<dbReference type="Gramene" id="OB09G14710.1">
    <property type="protein sequence ID" value="OB09G14710.1"/>
    <property type="gene ID" value="OB09G14710"/>
</dbReference>
<dbReference type="Proteomes" id="UP000006038">
    <property type="component" value="Chromosome 9"/>
</dbReference>
<name>J3MWU2_ORYBR</name>
<protein>
    <submittedName>
        <fullName evidence="1">Uncharacterized protein</fullName>
    </submittedName>
</protein>
<accession>J3MWU2</accession>
<dbReference type="EnsemblPlants" id="OB09G14710.1">
    <property type="protein sequence ID" value="OB09G14710.1"/>
    <property type="gene ID" value="OB09G14710"/>
</dbReference>
<organism evidence="1">
    <name type="scientific">Oryza brachyantha</name>
    <name type="common">malo sina</name>
    <dbReference type="NCBI Taxonomy" id="4533"/>
    <lineage>
        <taxon>Eukaryota</taxon>
        <taxon>Viridiplantae</taxon>
        <taxon>Streptophyta</taxon>
        <taxon>Embryophyta</taxon>
        <taxon>Tracheophyta</taxon>
        <taxon>Spermatophyta</taxon>
        <taxon>Magnoliopsida</taxon>
        <taxon>Liliopsida</taxon>
        <taxon>Poales</taxon>
        <taxon>Poaceae</taxon>
        <taxon>BOP clade</taxon>
        <taxon>Oryzoideae</taxon>
        <taxon>Oryzeae</taxon>
        <taxon>Oryzinae</taxon>
        <taxon>Oryza</taxon>
    </lineage>
</organism>
<dbReference type="HOGENOM" id="CLU_3112605_0_0_1"/>